<sequence>MIYVENTPNNMGVTICGDFLDFEKLYEALHTVIGDEEDFIEYDDARLRILGICYDIRHALMGDRDYVFVENGLDEEKKRRMEVLAPDKNIYLKVQVLWPEMLFASIALNDFVVLYARKKAKASDSSDVLINTKIIWDPTMAQVRMLQAALTECLQKTISKASYTRVLNTMNGRYVSTYKYIGQYIDLLNDRFINMNPEKRLKSISVFAKRISQRDKEYEDLKNSLWQEAKRQNCRVDDLSLDIDFPEDIEW</sequence>
<dbReference type="EMBL" id="FOQA01000016">
    <property type="protein sequence ID" value="SFI39144.1"/>
    <property type="molecule type" value="Genomic_DNA"/>
</dbReference>
<dbReference type="Proteomes" id="UP000199287">
    <property type="component" value="Unassembled WGS sequence"/>
</dbReference>
<dbReference type="AlphaFoldDB" id="A0A1I3HTT0"/>
<dbReference type="RefSeq" id="WP_093373873.1">
    <property type="nucleotide sequence ID" value="NZ_FOQA01000016.1"/>
</dbReference>
<evidence type="ECO:0000313" key="2">
    <source>
        <dbReference type="Proteomes" id="UP000199287"/>
    </source>
</evidence>
<proteinExistence type="predicted"/>
<name>A0A1I3HTT0_9FIRM</name>
<dbReference type="Pfam" id="PF21845">
    <property type="entry name" value="DUF6904"/>
    <property type="match status" value="1"/>
</dbReference>
<evidence type="ECO:0000313" key="1">
    <source>
        <dbReference type="EMBL" id="SFI39144.1"/>
    </source>
</evidence>
<gene>
    <name evidence="1" type="ORF">SAMN05192551_11616</name>
</gene>
<accession>A0A1I3HTT0</accession>
<organism evidence="1 2">
    <name type="scientific">Tindallia magadiensis</name>
    <dbReference type="NCBI Taxonomy" id="69895"/>
    <lineage>
        <taxon>Bacteria</taxon>
        <taxon>Bacillati</taxon>
        <taxon>Bacillota</taxon>
        <taxon>Clostridia</taxon>
        <taxon>Peptostreptococcales</taxon>
        <taxon>Tindalliaceae</taxon>
        <taxon>Tindallia</taxon>
    </lineage>
</organism>
<protein>
    <submittedName>
        <fullName evidence="1">Uncharacterized protein</fullName>
    </submittedName>
</protein>
<keyword evidence="2" id="KW-1185">Reference proteome</keyword>
<dbReference type="InterPro" id="IPR054199">
    <property type="entry name" value="DUF6904"/>
</dbReference>
<dbReference type="STRING" id="69895.SAMN05192551_11616"/>
<dbReference type="OrthoDB" id="1999450at2"/>
<reference evidence="2" key="1">
    <citation type="submission" date="2016-10" db="EMBL/GenBank/DDBJ databases">
        <authorList>
            <person name="Varghese N."/>
            <person name="Submissions S."/>
        </authorList>
    </citation>
    <scope>NUCLEOTIDE SEQUENCE [LARGE SCALE GENOMIC DNA]</scope>
    <source>
        <strain evidence="2">Z-7934</strain>
    </source>
</reference>